<organism evidence="2">
    <name type="scientific">viral metagenome</name>
    <dbReference type="NCBI Taxonomy" id="1070528"/>
    <lineage>
        <taxon>unclassified sequences</taxon>
        <taxon>metagenomes</taxon>
        <taxon>organismal metagenomes</taxon>
    </lineage>
</organism>
<keyword evidence="1" id="KW-0812">Transmembrane</keyword>
<proteinExistence type="predicted"/>
<dbReference type="AlphaFoldDB" id="A0A6C0CYJ4"/>
<keyword evidence="1" id="KW-0472">Membrane</keyword>
<keyword evidence="1" id="KW-1133">Transmembrane helix</keyword>
<name>A0A6C0CYJ4_9ZZZZ</name>
<accession>A0A6C0CYJ4</accession>
<reference evidence="2" key="1">
    <citation type="journal article" date="2020" name="Nature">
        <title>Giant virus diversity and host interactions through global metagenomics.</title>
        <authorList>
            <person name="Schulz F."/>
            <person name="Roux S."/>
            <person name="Paez-Espino D."/>
            <person name="Jungbluth S."/>
            <person name="Walsh D.A."/>
            <person name="Denef V.J."/>
            <person name="McMahon K.D."/>
            <person name="Konstantinidis K.T."/>
            <person name="Eloe-Fadrosh E.A."/>
            <person name="Kyrpides N.C."/>
            <person name="Woyke T."/>
        </authorList>
    </citation>
    <scope>NUCLEOTIDE SEQUENCE</scope>
    <source>
        <strain evidence="2">GVMAG-M-3300023109-53</strain>
    </source>
</reference>
<evidence type="ECO:0000256" key="1">
    <source>
        <dbReference type="SAM" id="Phobius"/>
    </source>
</evidence>
<dbReference type="EMBL" id="MN739501">
    <property type="protein sequence ID" value="QHT08759.1"/>
    <property type="molecule type" value="Genomic_DNA"/>
</dbReference>
<sequence>MKESFIYSLAISVVFFLFKFLEMKFLPEDEKKPLKVIIKETLLVYFAAVVGIMLYSQFDIKDIKGGNKATMAFVDNPSF</sequence>
<feature type="transmembrane region" description="Helical" evidence="1">
    <location>
        <begin position="6"/>
        <end position="21"/>
    </location>
</feature>
<evidence type="ECO:0000313" key="2">
    <source>
        <dbReference type="EMBL" id="QHT08759.1"/>
    </source>
</evidence>
<protein>
    <submittedName>
        <fullName evidence="2">Uncharacterized protein</fullName>
    </submittedName>
</protein>
<feature type="transmembrane region" description="Helical" evidence="1">
    <location>
        <begin position="42"/>
        <end position="58"/>
    </location>
</feature>